<comment type="caution">
    <text evidence="1">The sequence shown here is derived from an EMBL/GenBank/DDBJ whole genome shotgun (WGS) entry which is preliminary data.</text>
</comment>
<name>A0A5M2PYY2_LISMN</name>
<accession>A0A5M2PYY2</accession>
<dbReference type="EMBL" id="AALOQI010000008">
    <property type="protein sequence ID" value="EDB7791776.1"/>
    <property type="molecule type" value="Genomic_DNA"/>
</dbReference>
<reference evidence="1" key="1">
    <citation type="submission" date="2019-10" db="EMBL/GenBank/DDBJ databases">
        <authorList>
            <consortium name="GenomeTrakr network: Whole genome sequencing for foodborne pathogen traceback"/>
        </authorList>
    </citation>
    <scope>NUCLEOTIDE SEQUENCE</scope>
    <source>
        <strain evidence="1">CDPHFDLB-FM19-02204-A</strain>
    </source>
</reference>
<proteinExistence type="predicted"/>
<sequence length="246" mass="28761">MMINENADNYDRETSEYIVAYLDLLGVTTRMKNNINAQKVAMNKLHNLYNFNMNSAREIAMDGYKDIQFKIFSDNIIIAKKLSTDLKTRMLDIKCLLNCVSNFQCTSVKDCVGWLVRGGISIGDLYIDETMVWGQALLKSYELENNIAIFPRIVIDSNIICELQKDEELVGYVSKDFDNMYFLNYLYIQHFGGRFLENGFKLILDELNGKYSDRVYQKLCWHMNYVNKELDKKNERGESKYRLSID</sequence>
<organism evidence="1">
    <name type="scientific">Listeria monocytogenes</name>
    <dbReference type="NCBI Taxonomy" id="1639"/>
    <lineage>
        <taxon>Bacteria</taxon>
        <taxon>Bacillati</taxon>
        <taxon>Bacillota</taxon>
        <taxon>Bacilli</taxon>
        <taxon>Bacillales</taxon>
        <taxon>Listeriaceae</taxon>
        <taxon>Listeria</taxon>
    </lineage>
</organism>
<gene>
    <name evidence="1" type="ORF">F9653_13600</name>
</gene>
<protein>
    <submittedName>
        <fullName evidence="1">Uncharacterized protein</fullName>
    </submittedName>
</protein>
<evidence type="ECO:0000313" key="1">
    <source>
        <dbReference type="EMBL" id="EDB7791776.1"/>
    </source>
</evidence>
<dbReference type="AlphaFoldDB" id="A0A5M2PYY2"/>